<reference evidence="6 7" key="1">
    <citation type="journal article" date="2024" name="J. Plant Pathol.">
        <title>Sequence and assembly of the genome of Seiridium unicorne, isolate CBS 538.82, causal agent of cypress canker disease.</title>
        <authorList>
            <person name="Scali E."/>
            <person name="Rocca G.D."/>
            <person name="Danti R."/>
            <person name="Garbelotto M."/>
            <person name="Barberini S."/>
            <person name="Baroncelli R."/>
            <person name="Emiliani G."/>
        </authorList>
    </citation>
    <scope>NUCLEOTIDE SEQUENCE [LARGE SCALE GENOMIC DNA]</scope>
    <source>
        <strain evidence="6 7">BM-138-508</strain>
    </source>
</reference>
<organism evidence="6 7">
    <name type="scientific">Seiridium unicorne</name>
    <dbReference type="NCBI Taxonomy" id="138068"/>
    <lineage>
        <taxon>Eukaryota</taxon>
        <taxon>Fungi</taxon>
        <taxon>Dikarya</taxon>
        <taxon>Ascomycota</taxon>
        <taxon>Pezizomycotina</taxon>
        <taxon>Sordariomycetes</taxon>
        <taxon>Xylariomycetidae</taxon>
        <taxon>Amphisphaeriales</taxon>
        <taxon>Sporocadaceae</taxon>
        <taxon>Seiridium</taxon>
    </lineage>
</organism>
<dbReference type="Gene3D" id="3.30.420.40">
    <property type="match status" value="2"/>
</dbReference>
<keyword evidence="1 3" id="KW-0547">Nucleotide-binding</keyword>
<dbReference type="Proteomes" id="UP001408356">
    <property type="component" value="Unassembled WGS sequence"/>
</dbReference>
<comment type="caution">
    <text evidence="6">The sequence shown here is derived from an EMBL/GenBank/DDBJ whole genome shotgun (WGS) entry which is preliminary data.</text>
</comment>
<dbReference type="SUPFAM" id="SSF100920">
    <property type="entry name" value="Heat shock protein 70kD (HSP70), peptide-binding domain"/>
    <property type="match status" value="1"/>
</dbReference>
<feature type="coiled-coil region" evidence="4">
    <location>
        <begin position="282"/>
        <end position="309"/>
    </location>
</feature>
<dbReference type="Gene3D" id="3.30.30.30">
    <property type="match status" value="1"/>
</dbReference>
<keyword evidence="4" id="KW-0175">Coiled coil</keyword>
<dbReference type="Gene3D" id="2.60.34.10">
    <property type="entry name" value="Substrate Binding Domain Of DNAk, Chain A, domain 1"/>
    <property type="match status" value="1"/>
</dbReference>
<evidence type="ECO:0000256" key="4">
    <source>
        <dbReference type="SAM" id="Coils"/>
    </source>
</evidence>
<evidence type="ECO:0000313" key="6">
    <source>
        <dbReference type="EMBL" id="KAK9419984.1"/>
    </source>
</evidence>
<dbReference type="EMBL" id="JARVKF010000279">
    <property type="protein sequence ID" value="KAK9419984.1"/>
    <property type="molecule type" value="Genomic_DNA"/>
</dbReference>
<feature type="signal peptide" evidence="5">
    <location>
        <begin position="1"/>
        <end position="27"/>
    </location>
</feature>
<keyword evidence="7" id="KW-1185">Reference proteome</keyword>
<gene>
    <name evidence="6" type="ORF">SUNI508_06990</name>
</gene>
<proteinExistence type="inferred from homology"/>
<evidence type="ECO:0000313" key="7">
    <source>
        <dbReference type="Proteomes" id="UP001408356"/>
    </source>
</evidence>
<keyword evidence="2 3" id="KW-0067">ATP-binding</keyword>
<comment type="similarity">
    <text evidence="3">Belongs to the heat shock protein 70 family.</text>
</comment>
<dbReference type="InterPro" id="IPR013126">
    <property type="entry name" value="Hsp_70_fam"/>
</dbReference>
<evidence type="ECO:0000256" key="3">
    <source>
        <dbReference type="RuleBase" id="RU003322"/>
    </source>
</evidence>
<accession>A0ABR2V060</accession>
<evidence type="ECO:0000256" key="1">
    <source>
        <dbReference type="ARBA" id="ARBA00022741"/>
    </source>
</evidence>
<feature type="chain" id="PRO_5046302433" evidence="5">
    <location>
        <begin position="28"/>
        <end position="594"/>
    </location>
</feature>
<sequence length="594" mass="64814">MPSRACIVISSILPLAILAALLHCVHGASVTSNEPMWDAIYGPVVAITNCRVAFSASPYDGEPRLLESMPACVAFTDNGVVTGNDIETQMISDPSNTICGVKSLLGRKWSDPELQSIINGLDYRVVEKDDNPMILANINGTETMMSPERVQGFLFRKMKAIAEEFLEHDVTNIFVPVPSNYNEVQRQAVKNSALEANLTVLRFIEDSSAAIMAYGVDRTDDERLVLVYEIGTSGSHASVASIEQGFIEPMGTTIDSFGGEFFTNQVADVFMADFEQQHKVEGQRTDESLRRLRDAVEEAKQNISTEIASKIEIVDLVGGLSFVRVLAASDFVTINDAYLDLKAVRQLLDDLSLSAKDIDDVILVGGSAHIPEIQNRLEGFFEGKCPLQGISLDDAIVIGTAMQGAALSAEEPTSACFFGIDSYPLSVGVNTAGGIFKRIIPRKTLLPVRRAQNFTTAVDGQSSMLIQVFEGERMFTRDNRLLGEFVISGIQPEPKGNATIEVAFDLGPYGTLAVIAVDKHTGNKTKMVMDILERDRVLDQGFEMQYGDIFADAEEHADEDQVLREIIRAHLQVDNAIPAPEGLTGANAPQRDEL</sequence>
<protein>
    <submittedName>
        <fullName evidence="6">Endoplasmic reticulum chaperone BiP</fullName>
    </submittedName>
</protein>
<evidence type="ECO:0000256" key="2">
    <source>
        <dbReference type="ARBA" id="ARBA00022840"/>
    </source>
</evidence>
<dbReference type="InterPro" id="IPR043129">
    <property type="entry name" value="ATPase_NBD"/>
</dbReference>
<dbReference type="SUPFAM" id="SSF53067">
    <property type="entry name" value="Actin-like ATPase domain"/>
    <property type="match status" value="2"/>
</dbReference>
<evidence type="ECO:0000256" key="5">
    <source>
        <dbReference type="SAM" id="SignalP"/>
    </source>
</evidence>
<dbReference type="PANTHER" id="PTHR19375">
    <property type="entry name" value="HEAT SHOCK PROTEIN 70KDA"/>
    <property type="match status" value="1"/>
</dbReference>
<dbReference type="Gene3D" id="3.90.640.10">
    <property type="entry name" value="Actin, Chain A, domain 4"/>
    <property type="match status" value="1"/>
</dbReference>
<dbReference type="PRINTS" id="PR00301">
    <property type="entry name" value="HEATSHOCK70"/>
</dbReference>
<keyword evidence="5" id="KW-0732">Signal</keyword>
<dbReference type="InterPro" id="IPR029047">
    <property type="entry name" value="HSP70_peptide-bd_sf"/>
</dbReference>
<dbReference type="Pfam" id="PF00012">
    <property type="entry name" value="HSP70"/>
    <property type="match status" value="1"/>
</dbReference>
<name>A0ABR2V060_9PEZI</name>